<dbReference type="Pfam" id="PF20434">
    <property type="entry name" value="BD-FAE"/>
    <property type="match status" value="1"/>
</dbReference>
<evidence type="ECO:0000259" key="3">
    <source>
        <dbReference type="Pfam" id="PF20434"/>
    </source>
</evidence>
<dbReference type="Gene3D" id="3.40.50.1820">
    <property type="entry name" value="alpha/beta hydrolase"/>
    <property type="match status" value="1"/>
</dbReference>
<dbReference type="EMBL" id="VUJV01000001">
    <property type="protein sequence ID" value="KAA1422084.1"/>
    <property type="molecule type" value="Genomic_DNA"/>
</dbReference>
<proteinExistence type="predicted"/>
<protein>
    <submittedName>
        <fullName evidence="4">Alpha/beta hydrolase</fullName>
    </submittedName>
</protein>
<reference evidence="4 5" key="2">
    <citation type="submission" date="2019-09" db="EMBL/GenBank/DDBJ databases">
        <authorList>
            <person name="Jin C."/>
        </authorList>
    </citation>
    <scope>NUCLEOTIDE SEQUENCE [LARGE SCALE GENOMIC DNA]</scope>
    <source>
        <strain evidence="4 5">BN130099</strain>
    </source>
</reference>
<feature type="domain" description="BD-FAE-like" evidence="3">
    <location>
        <begin position="33"/>
        <end position="212"/>
    </location>
</feature>
<organism evidence="4 5">
    <name type="scientific">Nocardioides humilatus</name>
    <dbReference type="NCBI Taxonomy" id="2607660"/>
    <lineage>
        <taxon>Bacteria</taxon>
        <taxon>Bacillati</taxon>
        <taxon>Actinomycetota</taxon>
        <taxon>Actinomycetes</taxon>
        <taxon>Propionibacteriales</taxon>
        <taxon>Nocardioidaceae</taxon>
        <taxon>Nocardioides</taxon>
    </lineage>
</organism>
<gene>
    <name evidence="4" type="ORF">F0U44_04415</name>
</gene>
<dbReference type="SUPFAM" id="SSF53474">
    <property type="entry name" value="alpha/beta-Hydrolases"/>
    <property type="match status" value="1"/>
</dbReference>
<evidence type="ECO:0000256" key="1">
    <source>
        <dbReference type="ARBA" id="ARBA00022801"/>
    </source>
</evidence>
<dbReference type="PANTHER" id="PTHR48081">
    <property type="entry name" value="AB HYDROLASE SUPERFAMILY PROTEIN C4A8.06C"/>
    <property type="match status" value="1"/>
</dbReference>
<dbReference type="Proteomes" id="UP000325003">
    <property type="component" value="Unassembled WGS sequence"/>
</dbReference>
<accession>A0A5B1LNI3</accession>
<keyword evidence="5" id="KW-1185">Reference proteome</keyword>
<name>A0A5B1LNI3_9ACTN</name>
<comment type="caution">
    <text evidence="4">The sequence shown here is derived from an EMBL/GenBank/DDBJ whole genome shotgun (WGS) entry which is preliminary data.</text>
</comment>
<evidence type="ECO:0000313" key="4">
    <source>
        <dbReference type="EMBL" id="KAA1422084.1"/>
    </source>
</evidence>
<dbReference type="GO" id="GO:0016787">
    <property type="term" value="F:hydrolase activity"/>
    <property type="evidence" value="ECO:0007669"/>
    <property type="project" value="UniProtKB-KW"/>
</dbReference>
<dbReference type="InterPro" id="IPR029058">
    <property type="entry name" value="AB_hydrolase_fold"/>
</dbReference>
<reference evidence="4 5" key="1">
    <citation type="submission" date="2019-09" db="EMBL/GenBank/DDBJ databases">
        <title>Nocardioides panacisoli sp. nov., isolated from the soil of a ginseng field.</title>
        <authorList>
            <person name="Cho C."/>
        </authorList>
    </citation>
    <scope>NUCLEOTIDE SEQUENCE [LARGE SCALE GENOMIC DNA]</scope>
    <source>
        <strain evidence="4 5">BN130099</strain>
    </source>
</reference>
<dbReference type="InterPro" id="IPR049492">
    <property type="entry name" value="BD-FAE-like_dom"/>
</dbReference>
<dbReference type="InterPro" id="IPR050300">
    <property type="entry name" value="GDXG_lipolytic_enzyme"/>
</dbReference>
<feature type="region of interest" description="Disordered" evidence="2">
    <location>
        <begin position="1"/>
        <end position="25"/>
    </location>
</feature>
<dbReference type="AlphaFoldDB" id="A0A5B1LNI3"/>
<evidence type="ECO:0000313" key="5">
    <source>
        <dbReference type="Proteomes" id="UP000325003"/>
    </source>
</evidence>
<evidence type="ECO:0000256" key="2">
    <source>
        <dbReference type="SAM" id="MobiDB-lite"/>
    </source>
</evidence>
<keyword evidence="1 4" id="KW-0378">Hydrolase</keyword>
<sequence length="255" mass="26415">MESTSRPTGGDAGTTYGDDPSQYGELRLPDGTPRGVVVVIHGGFWKAQYDLSYGTPLAVDLAERGWVTWNLEYRRVGSGAGGGGGVPATLDDIATGIDHLAAMAAAGLLPEESLQRVVALGHSAGGHLATWAAWREAPAVPVTHVVSQAGVLDLVAGSRDGLGGGAVDAFLGHPPTAADAAADPTQQLPLAAPVWCVHAPDDDIVPFSQSEDYVRRATEAGATATLVEVIGGHFGVIETDHPAWSRIRDIFDTLP</sequence>